<evidence type="ECO:0000256" key="6">
    <source>
        <dbReference type="PIRSR" id="PIRSR000137-2"/>
    </source>
</evidence>
<dbReference type="SUPFAM" id="SSF51905">
    <property type="entry name" value="FAD/NAD(P)-binding domain"/>
    <property type="match status" value="1"/>
</dbReference>
<sequence length="571" mass="63456">GTAGCVLAARLSEDPSLRVLLIEDGGSGKGVPESRIPSAFTKLWHSQYDYDLLTEPQENAAGRKIFWPRGEISDRSSINAQMAQYGAPSDFDEWARIIGDDSWSWNNFNKYFRKFEDFTPNSSYPHINASNRGKGGPVSIGYNSYTFAGSPLFVKAAMNVGIPFSGDFGLETSMKGTNMVMTYVDSHSERVSTETAYLTDKVLARPNLSVLTRHRVTKLLFERVADGTPCATGVEFVRVADGTNGKKWRVKSRKEVIVSAGAVHSPQILMLSGIGAAEHLAEHNIPLVHDLRGVGMHLTDHTVVHHRFADKKKVTFNFGEPYDVSTYANFFMAALRYQLFGTGPFASNVSEAVIFVRSDDQSLFPKAEWQSSIEDANSGPDSLDIELLIFPVLVNTDETFHIKRGAYGYMIVATNLRPTSRGTIRLKSSDPFDNPLMDPNYLATKHAVDVHVRTAHLTHKIAHTAPMTEMTDTDCQDRTFDHHIVALPNEDLEQFIRGRIQTLYHPSCTCRMAPLDEGGVVDKDLNVYGVKGLRVCDASVFPELISGHSVRPNVHYELNHTEEMLVCRPVP</sequence>
<keyword evidence="4 6" id="KW-0274">FAD</keyword>
<feature type="non-terminal residue" evidence="8">
    <location>
        <position position="1"/>
    </location>
</feature>
<accession>A0A5M3MXI2</accession>
<protein>
    <submittedName>
        <fullName evidence="8">Alcohol oxidase</fullName>
    </submittedName>
</protein>
<dbReference type="PIRSF" id="PIRSF000137">
    <property type="entry name" value="Alcohol_oxidase"/>
    <property type="match status" value="1"/>
</dbReference>
<dbReference type="Proteomes" id="UP000053558">
    <property type="component" value="Unassembled WGS sequence"/>
</dbReference>
<comment type="cofactor">
    <cofactor evidence="1 6">
        <name>FAD</name>
        <dbReference type="ChEBI" id="CHEBI:57692"/>
    </cofactor>
</comment>
<dbReference type="PROSITE" id="PS00624">
    <property type="entry name" value="GMC_OXRED_2"/>
    <property type="match status" value="1"/>
</dbReference>
<dbReference type="PANTHER" id="PTHR11552">
    <property type="entry name" value="GLUCOSE-METHANOL-CHOLINE GMC OXIDOREDUCTASE"/>
    <property type="match status" value="1"/>
</dbReference>
<dbReference type="KEGG" id="cput:CONPUDRAFT_50262"/>
<name>A0A5M3MXI2_CONPW</name>
<dbReference type="InterPro" id="IPR036188">
    <property type="entry name" value="FAD/NAD-bd_sf"/>
</dbReference>
<dbReference type="Pfam" id="PF05199">
    <property type="entry name" value="GMC_oxred_C"/>
    <property type="match status" value="1"/>
</dbReference>
<evidence type="ECO:0000256" key="2">
    <source>
        <dbReference type="ARBA" id="ARBA00010790"/>
    </source>
</evidence>
<dbReference type="GO" id="GO:0016614">
    <property type="term" value="F:oxidoreductase activity, acting on CH-OH group of donors"/>
    <property type="evidence" value="ECO:0007669"/>
    <property type="project" value="InterPro"/>
</dbReference>
<evidence type="ECO:0000313" key="9">
    <source>
        <dbReference type="Proteomes" id="UP000053558"/>
    </source>
</evidence>
<keyword evidence="3" id="KW-0285">Flavoprotein</keyword>
<organism evidence="8 9">
    <name type="scientific">Coniophora puteana (strain RWD-64-598)</name>
    <name type="common">Brown rot fungus</name>
    <dbReference type="NCBI Taxonomy" id="741705"/>
    <lineage>
        <taxon>Eukaryota</taxon>
        <taxon>Fungi</taxon>
        <taxon>Dikarya</taxon>
        <taxon>Basidiomycota</taxon>
        <taxon>Agaricomycotina</taxon>
        <taxon>Agaricomycetes</taxon>
        <taxon>Agaricomycetidae</taxon>
        <taxon>Boletales</taxon>
        <taxon>Coniophorineae</taxon>
        <taxon>Coniophoraceae</taxon>
        <taxon>Coniophora</taxon>
    </lineage>
</organism>
<dbReference type="InterPro" id="IPR007867">
    <property type="entry name" value="GMC_OxRtase_C"/>
</dbReference>
<evidence type="ECO:0000256" key="3">
    <source>
        <dbReference type="ARBA" id="ARBA00022630"/>
    </source>
</evidence>
<dbReference type="RefSeq" id="XP_007765290.1">
    <property type="nucleotide sequence ID" value="XM_007767100.1"/>
</dbReference>
<feature type="domain" description="Glucose-methanol-choline oxidoreductase N-terminal" evidence="7">
    <location>
        <begin position="261"/>
        <end position="275"/>
    </location>
</feature>
<dbReference type="OrthoDB" id="269227at2759"/>
<evidence type="ECO:0000256" key="4">
    <source>
        <dbReference type="ARBA" id="ARBA00022827"/>
    </source>
</evidence>
<dbReference type="GeneID" id="19207385"/>
<evidence type="ECO:0000259" key="7">
    <source>
        <dbReference type="PROSITE" id="PS00624"/>
    </source>
</evidence>
<evidence type="ECO:0000256" key="5">
    <source>
        <dbReference type="PIRSR" id="PIRSR000137-1"/>
    </source>
</evidence>
<evidence type="ECO:0000256" key="1">
    <source>
        <dbReference type="ARBA" id="ARBA00001974"/>
    </source>
</evidence>
<proteinExistence type="inferred from homology"/>
<gene>
    <name evidence="8" type="ORF">CONPUDRAFT_50262</name>
</gene>
<dbReference type="AlphaFoldDB" id="A0A5M3MXI2"/>
<dbReference type="InterPro" id="IPR000172">
    <property type="entry name" value="GMC_OxRdtase_N"/>
</dbReference>
<evidence type="ECO:0000313" key="8">
    <source>
        <dbReference type="EMBL" id="EIW83808.1"/>
    </source>
</evidence>
<feature type="binding site" evidence="6">
    <location>
        <position position="216"/>
    </location>
    <ligand>
        <name>FAD</name>
        <dbReference type="ChEBI" id="CHEBI:57692"/>
    </ligand>
</feature>
<reference evidence="9" key="1">
    <citation type="journal article" date="2012" name="Science">
        <title>The Paleozoic origin of enzymatic lignin decomposition reconstructed from 31 fungal genomes.</title>
        <authorList>
            <person name="Floudas D."/>
            <person name="Binder M."/>
            <person name="Riley R."/>
            <person name="Barry K."/>
            <person name="Blanchette R.A."/>
            <person name="Henrissat B."/>
            <person name="Martinez A.T."/>
            <person name="Otillar R."/>
            <person name="Spatafora J.W."/>
            <person name="Yadav J.S."/>
            <person name="Aerts A."/>
            <person name="Benoit I."/>
            <person name="Boyd A."/>
            <person name="Carlson A."/>
            <person name="Copeland A."/>
            <person name="Coutinho P.M."/>
            <person name="de Vries R.P."/>
            <person name="Ferreira P."/>
            <person name="Findley K."/>
            <person name="Foster B."/>
            <person name="Gaskell J."/>
            <person name="Glotzer D."/>
            <person name="Gorecki P."/>
            <person name="Heitman J."/>
            <person name="Hesse C."/>
            <person name="Hori C."/>
            <person name="Igarashi K."/>
            <person name="Jurgens J.A."/>
            <person name="Kallen N."/>
            <person name="Kersten P."/>
            <person name="Kohler A."/>
            <person name="Kuees U."/>
            <person name="Kumar T.K.A."/>
            <person name="Kuo A."/>
            <person name="LaButti K."/>
            <person name="Larrondo L.F."/>
            <person name="Lindquist E."/>
            <person name="Ling A."/>
            <person name="Lombard V."/>
            <person name="Lucas S."/>
            <person name="Lundell T."/>
            <person name="Martin R."/>
            <person name="McLaughlin D.J."/>
            <person name="Morgenstern I."/>
            <person name="Morin E."/>
            <person name="Murat C."/>
            <person name="Nagy L.G."/>
            <person name="Nolan M."/>
            <person name="Ohm R.A."/>
            <person name="Patyshakuliyeva A."/>
            <person name="Rokas A."/>
            <person name="Ruiz-Duenas F.J."/>
            <person name="Sabat G."/>
            <person name="Salamov A."/>
            <person name="Samejima M."/>
            <person name="Schmutz J."/>
            <person name="Slot J.C."/>
            <person name="St John F."/>
            <person name="Stenlid J."/>
            <person name="Sun H."/>
            <person name="Sun S."/>
            <person name="Syed K."/>
            <person name="Tsang A."/>
            <person name="Wiebenga A."/>
            <person name="Young D."/>
            <person name="Pisabarro A."/>
            <person name="Eastwood D.C."/>
            <person name="Martin F."/>
            <person name="Cullen D."/>
            <person name="Grigoriev I.V."/>
            <person name="Hibbett D.S."/>
        </authorList>
    </citation>
    <scope>NUCLEOTIDE SEQUENCE [LARGE SCALE GENOMIC DNA]</scope>
    <source>
        <strain evidence="9">RWD-64-598 SS2</strain>
    </source>
</reference>
<keyword evidence="9" id="KW-1185">Reference proteome</keyword>
<comment type="similarity">
    <text evidence="2">Belongs to the GMC oxidoreductase family.</text>
</comment>
<feature type="active site" description="Proton donor" evidence="5">
    <location>
        <position position="505"/>
    </location>
</feature>
<dbReference type="OMA" id="KFEKYHP"/>
<dbReference type="GO" id="GO:0050660">
    <property type="term" value="F:flavin adenine dinucleotide binding"/>
    <property type="evidence" value="ECO:0007669"/>
    <property type="project" value="InterPro"/>
</dbReference>
<feature type="active site" description="Proton acceptor" evidence="5">
    <location>
        <position position="548"/>
    </location>
</feature>
<comment type="caution">
    <text evidence="8">The sequence shown here is derived from an EMBL/GenBank/DDBJ whole genome shotgun (WGS) entry which is preliminary data.</text>
</comment>
<dbReference type="EMBL" id="JH711575">
    <property type="protein sequence ID" value="EIW83808.1"/>
    <property type="molecule type" value="Genomic_DNA"/>
</dbReference>
<dbReference type="InterPro" id="IPR012132">
    <property type="entry name" value="GMC_OxRdtase"/>
</dbReference>
<dbReference type="Gene3D" id="3.50.50.60">
    <property type="entry name" value="FAD/NAD(P)-binding domain"/>
    <property type="match status" value="1"/>
</dbReference>
<dbReference type="Gene3D" id="3.30.560.10">
    <property type="entry name" value="Glucose Oxidase, domain 3"/>
    <property type="match status" value="1"/>
</dbReference>
<dbReference type="SUPFAM" id="SSF54373">
    <property type="entry name" value="FAD-linked reductases, C-terminal domain"/>
    <property type="match status" value="1"/>
</dbReference>
<dbReference type="PANTHER" id="PTHR11552:SF147">
    <property type="entry name" value="CHOLINE DEHYDROGENASE, MITOCHONDRIAL"/>
    <property type="match status" value="1"/>
</dbReference>
<dbReference type="Pfam" id="PF00732">
    <property type="entry name" value="GMC_oxred_N"/>
    <property type="match status" value="1"/>
</dbReference>